<name>A0A1R3GLE6_COCAP</name>
<keyword evidence="2" id="KW-1185">Reference proteome</keyword>
<dbReference type="AlphaFoldDB" id="A0A1R3GLE6"/>
<dbReference type="EMBL" id="AWWV01014084">
    <property type="protein sequence ID" value="OMO58840.1"/>
    <property type="molecule type" value="Genomic_DNA"/>
</dbReference>
<dbReference type="Gramene" id="OMO58840">
    <property type="protein sequence ID" value="OMO58840"/>
    <property type="gene ID" value="CCACVL1_25321"/>
</dbReference>
<protein>
    <submittedName>
        <fullName evidence="1">Uncharacterized protein</fullName>
    </submittedName>
</protein>
<accession>A0A1R3GLE6</accession>
<organism evidence="1 2">
    <name type="scientific">Corchorus capsularis</name>
    <name type="common">Jute</name>
    <dbReference type="NCBI Taxonomy" id="210143"/>
    <lineage>
        <taxon>Eukaryota</taxon>
        <taxon>Viridiplantae</taxon>
        <taxon>Streptophyta</taxon>
        <taxon>Embryophyta</taxon>
        <taxon>Tracheophyta</taxon>
        <taxon>Spermatophyta</taxon>
        <taxon>Magnoliopsida</taxon>
        <taxon>eudicotyledons</taxon>
        <taxon>Gunneridae</taxon>
        <taxon>Pentapetalae</taxon>
        <taxon>rosids</taxon>
        <taxon>malvids</taxon>
        <taxon>Malvales</taxon>
        <taxon>Malvaceae</taxon>
        <taxon>Grewioideae</taxon>
        <taxon>Apeibeae</taxon>
        <taxon>Corchorus</taxon>
    </lineage>
</organism>
<evidence type="ECO:0000313" key="1">
    <source>
        <dbReference type="EMBL" id="OMO58840.1"/>
    </source>
</evidence>
<evidence type="ECO:0000313" key="2">
    <source>
        <dbReference type="Proteomes" id="UP000188268"/>
    </source>
</evidence>
<dbReference type="Proteomes" id="UP000188268">
    <property type="component" value="Unassembled WGS sequence"/>
</dbReference>
<proteinExistence type="predicted"/>
<sequence>MDNAIAKVIKYCLMIFLLIGLVGLSTEEAAKNKARKGCNV</sequence>
<reference evidence="1 2" key="1">
    <citation type="submission" date="2013-09" db="EMBL/GenBank/DDBJ databases">
        <title>Corchorus capsularis genome sequencing.</title>
        <authorList>
            <person name="Alam M."/>
            <person name="Haque M.S."/>
            <person name="Islam M.S."/>
            <person name="Emdad E.M."/>
            <person name="Islam M.M."/>
            <person name="Ahmed B."/>
            <person name="Halim A."/>
            <person name="Hossen Q.M.M."/>
            <person name="Hossain M.Z."/>
            <person name="Ahmed R."/>
            <person name="Khan M.M."/>
            <person name="Islam R."/>
            <person name="Rashid M.M."/>
            <person name="Khan S.A."/>
            <person name="Rahman M.S."/>
            <person name="Alam M."/>
        </authorList>
    </citation>
    <scope>NUCLEOTIDE SEQUENCE [LARGE SCALE GENOMIC DNA]</scope>
    <source>
        <strain evidence="2">cv. CVL-1</strain>
        <tissue evidence="1">Whole seedling</tissue>
    </source>
</reference>
<gene>
    <name evidence="1" type="ORF">CCACVL1_25321</name>
</gene>
<comment type="caution">
    <text evidence="1">The sequence shown here is derived from an EMBL/GenBank/DDBJ whole genome shotgun (WGS) entry which is preliminary data.</text>
</comment>